<feature type="compositionally biased region" description="Acidic residues" evidence="1">
    <location>
        <begin position="650"/>
        <end position="680"/>
    </location>
</feature>
<keyword evidence="3" id="KW-1185">Reference proteome</keyword>
<feature type="compositionally biased region" description="Polar residues" evidence="1">
    <location>
        <begin position="781"/>
        <end position="792"/>
    </location>
</feature>
<feature type="region of interest" description="Disordered" evidence="1">
    <location>
        <begin position="1"/>
        <end position="56"/>
    </location>
</feature>
<proteinExistence type="predicted"/>
<evidence type="ECO:0000313" key="3">
    <source>
        <dbReference type="Proteomes" id="UP000019335"/>
    </source>
</evidence>
<feature type="region of interest" description="Disordered" evidence="1">
    <location>
        <begin position="422"/>
        <end position="471"/>
    </location>
</feature>
<comment type="caution">
    <text evidence="2">The sequence shown here is derived from an EMBL/GenBank/DDBJ whole genome shotgun (WGS) entry which is preliminary data.</text>
</comment>
<feature type="region of interest" description="Disordered" evidence="1">
    <location>
        <begin position="743"/>
        <end position="801"/>
    </location>
</feature>
<feature type="compositionally biased region" description="Polar residues" evidence="1">
    <location>
        <begin position="972"/>
        <end position="986"/>
    </location>
</feature>
<feature type="region of interest" description="Disordered" evidence="1">
    <location>
        <begin position="972"/>
        <end position="999"/>
    </location>
</feature>
<evidence type="ECO:0000313" key="2">
    <source>
        <dbReference type="EMBL" id="EWM24980.1"/>
    </source>
</evidence>
<gene>
    <name evidence="2" type="ORF">Naga_100122g13</name>
</gene>
<evidence type="ECO:0000256" key="1">
    <source>
        <dbReference type="SAM" id="MobiDB-lite"/>
    </source>
</evidence>
<protein>
    <submittedName>
        <fullName evidence="2">Uncharacterized protein</fullName>
    </submittedName>
</protein>
<feature type="region of interest" description="Disordered" evidence="1">
    <location>
        <begin position="1484"/>
        <end position="1508"/>
    </location>
</feature>
<feature type="compositionally biased region" description="Polar residues" evidence="1">
    <location>
        <begin position="36"/>
        <end position="56"/>
    </location>
</feature>
<feature type="compositionally biased region" description="Polar residues" evidence="1">
    <location>
        <begin position="886"/>
        <end position="909"/>
    </location>
</feature>
<dbReference type="OrthoDB" id="10296285at2759"/>
<feature type="compositionally biased region" description="Basic residues" evidence="1">
    <location>
        <begin position="438"/>
        <end position="454"/>
    </location>
</feature>
<feature type="region of interest" description="Disordered" evidence="1">
    <location>
        <begin position="877"/>
        <end position="909"/>
    </location>
</feature>
<dbReference type="Proteomes" id="UP000019335">
    <property type="component" value="Chromosome 12"/>
</dbReference>
<feature type="region of interest" description="Disordered" evidence="1">
    <location>
        <begin position="612"/>
        <end position="720"/>
    </location>
</feature>
<dbReference type="SMART" id="SM01425">
    <property type="entry name" value="EsV_1_7"/>
    <property type="match status" value="2"/>
</dbReference>
<name>W7TDE9_9STRA</name>
<reference evidence="2 3" key="1">
    <citation type="journal article" date="2014" name="Mol. Plant">
        <title>Chromosome Scale Genome Assembly and Transcriptome Profiling of Nannochloropsis gaditana in Nitrogen Depletion.</title>
        <authorList>
            <person name="Corteggiani Carpinelli E."/>
            <person name="Telatin A."/>
            <person name="Vitulo N."/>
            <person name="Forcato C."/>
            <person name="D'Angelo M."/>
            <person name="Schiavon R."/>
            <person name="Vezzi A."/>
            <person name="Giacometti G.M."/>
            <person name="Morosinotto T."/>
            <person name="Valle G."/>
        </authorList>
    </citation>
    <scope>NUCLEOTIDE SEQUENCE [LARGE SCALE GENOMIC DNA]</scope>
    <source>
        <strain evidence="2 3">B-31</strain>
    </source>
</reference>
<feature type="compositionally biased region" description="Low complexity" evidence="1">
    <location>
        <begin position="759"/>
        <end position="769"/>
    </location>
</feature>
<accession>W7TDE9</accession>
<sequence length="1700" mass="184463">MGRRQPQHPPAPTAQAVAATRAVEESSGNKPRASSRGPTPTVLTTNYTGSSGTASISRKRNTNAIGGIEGVAGGTQKNLSVSIMNGSEDGADASPRFMLDSKRHAFFPSDAYLHESLRSSPRHNRRLIRFEDTERCFWELVFTRHDRLRHLLEDVCLSSGSRARQMARIHCATLVNDLVFVGLDVHENVLAFHRTERLTAFLEELEGRVGPNPSVTAVEEFVRNCRPDFSPYLCAPPQEKGDAEYVLLGERGSDRWLELRASVCADCYATHLTNGLAVDVTGLKYNSDIQELYARLEDLVPQCKSADVTLRLLFHDGADALAEVTVARGWNREEGRQEWVCVPRYAAGGTRVDPHIFDPGDTLCLPQLADLGMFLPTTEVVICTRNCLHSTLGKAASPTGTGSILAPRAHDDFPYAASSLEKSLGIPQGNPPGSISKPPKRTPSNKRVTAKPKKPGSTGENDGYGPDLAPLPPLTKVSSLFPSDCPQTSLDAFPFPEIEPGPVHFAGGGGGKTGKSKPTKRYTCCAPGCLQSATFKPADEPRSKNNMVCVRHARKGMSCIKGPLCDHPDCVHEEVSTVPRRATFGFPAERQRRCGKHKLAGMLYATELVKKRHASAQKRNGGTPGAKKKAPGLTTKSARARAASRHPYMDEDEDEDEDGGCTGQEEAEYEVAATEDDREDDFLPKPSKRRRNAPSPTAAASPKVASGADRKHDEPTNSAFPSGLAAAAAAAAAGCVALTMTEADEEREQQVDVGPPLTDDAQQQMQAQDHPQHHGYMYPSNHFQTLSQQGPPSINHLLDGGAPQSFSDLANHPSVSLAALGEQANEAFRFFMSKGSSGDMNFPVQPSPATAAAAAAIAAALPPHMLMPSAPMLQPLPPGAMPSYPPQLSSPSREAATTATESGADAQQDQAVRFDMLVEAAASGKGRAKDQKAGERPNVYLSSEQGMETQSQPTQLHSQYGTHLLNRQSAYSIQHQQPQETMQNQHQQHEGSPPSHDALGLTQSRALYQAPQQQQSQLQLLIQRAQQQQHAQQHGQQYHYHNDALNQQQQLEQYPSDQLQRQQQHLSHVQVDYGWGDLGSPSPGLCLGGMEEAFGRSPYGGTTPKAYQQLMHLVSLGGDYSNQTANTGSGGMGGELDMRSKYDHGLRSVWAGDVAVVIVLRSPQGSLSGLASLTKDVGFEPADEGIYFVKNVTTCDQSARNKGDRECFRRELHRLSDCLLPAPASNFQSAQSQLVSTVSGRTGTAKESQLSFYIDQHKQALGLGEDAYLSEQMETGMGRKRPARRLILTWDPSGGAEIDVEFSNRSDRLKVTEIDGNVVLRPLGPTGPWLENALTDFARQGLAFCAADLMALVLGAARIRRDAKLSSLGGKTAFPSKEGAQKEPDESLIREVEASYNLDGCLSPQFDLPLDVLEGPLTALVSDPSAAFYVVSNFLTIRVGAQGCPRFTPASFIHFCNCFLSNRDPFGTAFRVWCEVTSVPSVEFRPNQSGQADEPVSAPSQVRRAATSSTSTGQDCFLHLSDEAPGLILNWCFPRTTLELPAKSGTAKGVVLGWNDRGRDSRLTWEVQEPRLQTLLTSHARSLGFDPTTLAGLAGAAQDLTKGCGEKSGKFMETILEIGQKQPSRKYIGAKSSRDSRSVIRGLKVRWRFKRSPMWTFCPRDGAANGRECLRVRTCVSAATMYVYIHVGRRGQASITSLME</sequence>
<dbReference type="InterPro" id="IPR043822">
    <property type="entry name" value="EsV_1_7_cys"/>
</dbReference>
<organism evidence="2 3">
    <name type="scientific">Nannochloropsis gaditana</name>
    <dbReference type="NCBI Taxonomy" id="72520"/>
    <lineage>
        <taxon>Eukaryota</taxon>
        <taxon>Sar</taxon>
        <taxon>Stramenopiles</taxon>
        <taxon>Ochrophyta</taxon>
        <taxon>Eustigmatophyceae</taxon>
        <taxon>Eustigmatales</taxon>
        <taxon>Monodopsidaceae</taxon>
        <taxon>Nannochloropsis</taxon>
    </lineage>
</organism>
<dbReference type="EMBL" id="AZIL01001064">
    <property type="protein sequence ID" value="EWM24980.1"/>
    <property type="molecule type" value="Genomic_DNA"/>
</dbReference>